<name>A0A2A5RLL7_9LACT</name>
<dbReference type="EMBL" id="JXJU01000005">
    <property type="protein sequence ID" value="PCS00148.1"/>
    <property type="molecule type" value="Genomic_DNA"/>
</dbReference>
<evidence type="ECO:0008006" key="3">
    <source>
        <dbReference type="Google" id="ProtNLM"/>
    </source>
</evidence>
<comment type="caution">
    <text evidence="1">The sequence shown here is derived from an EMBL/GenBank/DDBJ whole genome shotgun (WGS) entry which is preliminary data.</text>
</comment>
<reference evidence="1 2" key="1">
    <citation type="submission" date="2014-12" db="EMBL/GenBank/DDBJ databases">
        <title>Draft genome sequences of 10 type strains of Lactococcus.</title>
        <authorList>
            <person name="Sun Z."/>
            <person name="Zhong Z."/>
            <person name="Liu W."/>
            <person name="Zhang W."/>
            <person name="Zhang H."/>
        </authorList>
    </citation>
    <scope>NUCLEOTIDE SEQUENCE [LARGE SCALE GENOMIC DNA]</scope>
    <source>
        <strain evidence="1 2">JCM 16395</strain>
    </source>
</reference>
<dbReference type="Proteomes" id="UP000218181">
    <property type="component" value="Unassembled WGS sequence"/>
</dbReference>
<keyword evidence="2" id="KW-1185">Reference proteome</keyword>
<dbReference type="InterPro" id="IPR021701">
    <property type="entry name" value="DUF3284"/>
</dbReference>
<organism evidence="1 2">
    <name type="scientific">Lactococcus fujiensis JCM 16395</name>
    <dbReference type="NCBI Taxonomy" id="1291764"/>
    <lineage>
        <taxon>Bacteria</taxon>
        <taxon>Bacillati</taxon>
        <taxon>Bacillota</taxon>
        <taxon>Bacilli</taxon>
        <taxon>Lactobacillales</taxon>
        <taxon>Streptococcaceae</taxon>
        <taxon>Lactococcus</taxon>
    </lineage>
</organism>
<evidence type="ECO:0000313" key="1">
    <source>
        <dbReference type="EMBL" id="PCS00148.1"/>
    </source>
</evidence>
<dbReference type="STRING" id="1291764.GCA_001311235_02682"/>
<sequence>MKMEINKTIDVPREFVFEKIIDSGLYDIERQTGKRPKVMNMTGFSYVKTFGKNQSGTIKFDEVSGPSVYAFTTTTQRNTFHTRWELHKIDDRSTNIIITEQQESNGFFQKLNDIAVGFVLGRIKKRQVIAMIDAIEKAYNGR</sequence>
<gene>
    <name evidence="1" type="ORF">RT41_GL001459</name>
</gene>
<evidence type="ECO:0000313" key="2">
    <source>
        <dbReference type="Proteomes" id="UP000218181"/>
    </source>
</evidence>
<dbReference type="SUPFAM" id="SSF55961">
    <property type="entry name" value="Bet v1-like"/>
    <property type="match status" value="1"/>
</dbReference>
<dbReference type="AlphaFoldDB" id="A0A2A5RLL7"/>
<dbReference type="Pfam" id="PF11687">
    <property type="entry name" value="DUF3284"/>
    <property type="match status" value="1"/>
</dbReference>
<protein>
    <recommendedName>
        <fullName evidence="3">DUF3284 domain-containing protein</fullName>
    </recommendedName>
</protein>
<proteinExistence type="predicted"/>
<accession>A0A2A5RLL7</accession>